<sequence length="229" mass="25971">MHGQVMRMGMELSAGWQQALQVAAAREDLAICNEATAAYGLSLTEEQMTGIVERRREALRATGRVEFGRGALRDIVTTFRDSPYLHQETYEETLVDLQDAFYHFKEEAEADGGIADEELLSALRVAFDERVHGSTDALEDIKLAELRVQAERERAGEYDGTTQREAAEEEQADDEDDERPHDELDRVYDEDRLERPDNDYAAGFYDGYNELYRIGFDTNSRIGGSTLSR</sequence>
<comment type="caution">
    <text evidence="3">The sequence shown here is derived from an EMBL/GenBank/DDBJ whole genome shotgun (WGS) entry which is preliminary data.</text>
</comment>
<accession>A0A3N0IYU3</accession>
<reference evidence="3" key="3">
    <citation type="journal article" date="2019" name="Microbiol. Resour. Announc.">
        <title>Draft Genome Sequences of Type Strains of Gordonibacter faecihominis, Paraeggerthella hongkongensis, Parvibacter caecicola,Slackia equolifaciens, Slackia faecicanis, and Slackia isoflavoniconvertens.</title>
        <authorList>
            <person name="Danylec N."/>
            <person name="Stoll D.A."/>
            <person name="Dotsch A."/>
            <person name="Huch M."/>
        </authorList>
    </citation>
    <scope>NUCLEOTIDE SEQUENCE</scope>
    <source>
        <strain evidence="3">DSM 16107</strain>
    </source>
</reference>
<dbReference type="InterPro" id="IPR046286">
    <property type="entry name" value="DUF6323"/>
</dbReference>
<gene>
    <name evidence="2" type="ORF">C1876_14030</name>
    <name evidence="3" type="ORF">DMP09_06275</name>
</gene>
<feature type="compositionally biased region" description="Acidic residues" evidence="1">
    <location>
        <begin position="167"/>
        <end position="177"/>
    </location>
</feature>
<dbReference type="EMBL" id="PPTT01000029">
    <property type="protein sequence ID" value="RDB66725.1"/>
    <property type="molecule type" value="Genomic_DNA"/>
</dbReference>
<organism evidence="3 5">
    <name type="scientific">Eggerthella sinensis</name>
    <dbReference type="NCBI Taxonomy" id="242230"/>
    <lineage>
        <taxon>Bacteria</taxon>
        <taxon>Bacillati</taxon>
        <taxon>Actinomycetota</taxon>
        <taxon>Coriobacteriia</taxon>
        <taxon>Eggerthellales</taxon>
        <taxon>Eggerthellaceae</taxon>
        <taxon>Eggerthella</taxon>
    </lineage>
</organism>
<reference evidence="2 4" key="1">
    <citation type="journal article" date="2018" name="Elife">
        <title>Discovery and characterization of a prevalent human gut bacterial enzyme sufficient for the inactivation of a family of plant toxins.</title>
        <authorList>
            <person name="Koppel N."/>
            <person name="Bisanz J.E."/>
            <person name="Pandelia M.E."/>
            <person name="Turnbaugh P.J."/>
            <person name="Balskus E.P."/>
        </authorList>
    </citation>
    <scope>NUCLEOTIDE SEQUENCE [LARGE SCALE GENOMIC DNA]</scope>
    <source>
        <strain evidence="2 4">DSM 16107</strain>
    </source>
</reference>
<dbReference type="EMBL" id="QICC01000018">
    <property type="protein sequence ID" value="RNM42163.1"/>
    <property type="molecule type" value="Genomic_DNA"/>
</dbReference>
<proteinExistence type="predicted"/>
<dbReference type="Pfam" id="PF19848">
    <property type="entry name" value="DUF6323"/>
    <property type="match status" value="1"/>
</dbReference>
<feature type="compositionally biased region" description="Basic and acidic residues" evidence="1">
    <location>
        <begin position="178"/>
        <end position="198"/>
    </location>
</feature>
<evidence type="ECO:0000313" key="2">
    <source>
        <dbReference type="EMBL" id="RDB66725.1"/>
    </source>
</evidence>
<dbReference type="Proteomes" id="UP000270112">
    <property type="component" value="Unassembled WGS sequence"/>
</dbReference>
<evidence type="ECO:0000313" key="4">
    <source>
        <dbReference type="Proteomes" id="UP000253817"/>
    </source>
</evidence>
<evidence type="ECO:0000256" key="1">
    <source>
        <dbReference type="SAM" id="MobiDB-lite"/>
    </source>
</evidence>
<evidence type="ECO:0000313" key="5">
    <source>
        <dbReference type="Proteomes" id="UP000270112"/>
    </source>
</evidence>
<evidence type="ECO:0000313" key="3">
    <source>
        <dbReference type="EMBL" id="RNM42163.1"/>
    </source>
</evidence>
<dbReference type="Proteomes" id="UP000253817">
    <property type="component" value="Unassembled WGS sequence"/>
</dbReference>
<protein>
    <submittedName>
        <fullName evidence="3">Uncharacterized protein</fullName>
    </submittedName>
</protein>
<keyword evidence="4" id="KW-1185">Reference proteome</keyword>
<reference evidence="5" key="2">
    <citation type="submission" date="2018-05" db="EMBL/GenBank/DDBJ databases">
        <title>Genome Sequencing of selected type strains of the family Eggerthellaceae.</title>
        <authorList>
            <person name="Danylec N."/>
            <person name="Stoll D.A."/>
            <person name="Doetsch A."/>
            <person name="Huch M."/>
        </authorList>
    </citation>
    <scope>NUCLEOTIDE SEQUENCE [LARGE SCALE GENOMIC DNA]</scope>
    <source>
        <strain evidence="5">DSM 16107</strain>
    </source>
</reference>
<feature type="region of interest" description="Disordered" evidence="1">
    <location>
        <begin position="152"/>
        <end position="200"/>
    </location>
</feature>
<name>A0A3N0IYU3_9ACTN</name>
<dbReference type="AlphaFoldDB" id="A0A3N0IYU3"/>